<dbReference type="InterPro" id="IPR049326">
    <property type="entry name" value="Rhodopsin_dom_fungi"/>
</dbReference>
<evidence type="ECO:0000256" key="5">
    <source>
        <dbReference type="ARBA" id="ARBA00038359"/>
    </source>
</evidence>
<name>A0A6A6EUT3_9PEZI</name>
<evidence type="ECO:0000256" key="3">
    <source>
        <dbReference type="ARBA" id="ARBA00022989"/>
    </source>
</evidence>
<accession>A0A6A6EUT3</accession>
<gene>
    <name evidence="8" type="ORF">K469DRAFT_547487</name>
</gene>
<evidence type="ECO:0000256" key="2">
    <source>
        <dbReference type="ARBA" id="ARBA00022692"/>
    </source>
</evidence>
<keyword evidence="3 6" id="KW-1133">Transmembrane helix</keyword>
<evidence type="ECO:0000313" key="8">
    <source>
        <dbReference type="EMBL" id="KAF2194763.1"/>
    </source>
</evidence>
<dbReference type="AlphaFoldDB" id="A0A6A6EUT3"/>
<evidence type="ECO:0000313" key="9">
    <source>
        <dbReference type="Proteomes" id="UP000800200"/>
    </source>
</evidence>
<evidence type="ECO:0000256" key="4">
    <source>
        <dbReference type="ARBA" id="ARBA00023136"/>
    </source>
</evidence>
<dbReference type="Pfam" id="PF20684">
    <property type="entry name" value="Fung_rhodopsin"/>
    <property type="match status" value="1"/>
</dbReference>
<feature type="transmembrane region" description="Helical" evidence="6">
    <location>
        <begin position="12"/>
        <end position="34"/>
    </location>
</feature>
<dbReference type="EMBL" id="ML994611">
    <property type="protein sequence ID" value="KAF2194763.1"/>
    <property type="molecule type" value="Genomic_DNA"/>
</dbReference>
<feature type="domain" description="Rhodopsin" evidence="7">
    <location>
        <begin position="3"/>
        <end position="238"/>
    </location>
</feature>
<dbReference type="PANTHER" id="PTHR33048:SF47">
    <property type="entry name" value="INTEGRAL MEMBRANE PROTEIN-RELATED"/>
    <property type="match status" value="1"/>
</dbReference>
<reference evidence="8" key="1">
    <citation type="journal article" date="2020" name="Stud. Mycol.">
        <title>101 Dothideomycetes genomes: a test case for predicting lifestyles and emergence of pathogens.</title>
        <authorList>
            <person name="Haridas S."/>
            <person name="Albert R."/>
            <person name="Binder M."/>
            <person name="Bloem J."/>
            <person name="Labutti K."/>
            <person name="Salamov A."/>
            <person name="Andreopoulos B."/>
            <person name="Baker S."/>
            <person name="Barry K."/>
            <person name="Bills G."/>
            <person name="Bluhm B."/>
            <person name="Cannon C."/>
            <person name="Castanera R."/>
            <person name="Culley D."/>
            <person name="Daum C."/>
            <person name="Ezra D."/>
            <person name="Gonzalez J."/>
            <person name="Henrissat B."/>
            <person name="Kuo A."/>
            <person name="Liang C."/>
            <person name="Lipzen A."/>
            <person name="Lutzoni F."/>
            <person name="Magnuson J."/>
            <person name="Mondo S."/>
            <person name="Nolan M."/>
            <person name="Ohm R."/>
            <person name="Pangilinan J."/>
            <person name="Park H.-J."/>
            <person name="Ramirez L."/>
            <person name="Alfaro M."/>
            <person name="Sun H."/>
            <person name="Tritt A."/>
            <person name="Yoshinaga Y."/>
            <person name="Zwiers L.-H."/>
            <person name="Turgeon B."/>
            <person name="Goodwin S."/>
            <person name="Spatafora J."/>
            <person name="Crous P."/>
            <person name="Grigoriev I."/>
        </authorList>
    </citation>
    <scope>NUCLEOTIDE SEQUENCE</scope>
    <source>
        <strain evidence="8">CBS 207.26</strain>
    </source>
</reference>
<comment type="subcellular location">
    <subcellularLocation>
        <location evidence="1">Membrane</location>
        <topology evidence="1">Multi-pass membrane protein</topology>
    </subcellularLocation>
</comment>
<evidence type="ECO:0000259" key="7">
    <source>
        <dbReference type="Pfam" id="PF20684"/>
    </source>
</evidence>
<feature type="transmembrane region" description="Helical" evidence="6">
    <location>
        <begin position="180"/>
        <end position="201"/>
    </location>
</feature>
<feature type="transmembrane region" description="Helical" evidence="6">
    <location>
        <begin position="93"/>
        <end position="115"/>
    </location>
</feature>
<feature type="transmembrane region" description="Helical" evidence="6">
    <location>
        <begin position="66"/>
        <end position="86"/>
    </location>
</feature>
<sequence length="263" mass="30431">MFRRLQWDDALVILAWALFFSFCLVWKFNIHLMFEQYEVVQGKRPFDQVAAEKFDRLFKLIIPQNILFYSALWSVKLSFLVFFYKLGEKIRSYVIWWWCVFGATIISYIACVADIQYKCTTTVSSIAWIEAHCRKLSFVQWVNRTFYANCAADVFTDILILSIPTIILWNTRVPLRKKMVLFCVFGSTIAIMAVAIIRVTIVHSTKQGVELVWLYFWSMVEGGIATMIANVASFRQLFVASTEDVSLPTISSNPFSGKTFSAF</sequence>
<keyword evidence="9" id="KW-1185">Reference proteome</keyword>
<dbReference type="Proteomes" id="UP000800200">
    <property type="component" value="Unassembled WGS sequence"/>
</dbReference>
<dbReference type="GO" id="GO:0016020">
    <property type="term" value="C:membrane"/>
    <property type="evidence" value="ECO:0007669"/>
    <property type="project" value="UniProtKB-SubCell"/>
</dbReference>
<protein>
    <recommendedName>
        <fullName evidence="7">Rhodopsin domain-containing protein</fullName>
    </recommendedName>
</protein>
<evidence type="ECO:0000256" key="6">
    <source>
        <dbReference type="SAM" id="Phobius"/>
    </source>
</evidence>
<organism evidence="8 9">
    <name type="scientific">Zopfia rhizophila CBS 207.26</name>
    <dbReference type="NCBI Taxonomy" id="1314779"/>
    <lineage>
        <taxon>Eukaryota</taxon>
        <taxon>Fungi</taxon>
        <taxon>Dikarya</taxon>
        <taxon>Ascomycota</taxon>
        <taxon>Pezizomycotina</taxon>
        <taxon>Dothideomycetes</taxon>
        <taxon>Dothideomycetes incertae sedis</taxon>
        <taxon>Zopfiaceae</taxon>
        <taxon>Zopfia</taxon>
    </lineage>
</organism>
<keyword evidence="2 6" id="KW-0812">Transmembrane</keyword>
<proteinExistence type="inferred from homology"/>
<dbReference type="OrthoDB" id="444631at2759"/>
<feature type="transmembrane region" description="Helical" evidence="6">
    <location>
        <begin position="146"/>
        <end position="168"/>
    </location>
</feature>
<comment type="similarity">
    <text evidence="5">Belongs to the SAT4 family.</text>
</comment>
<evidence type="ECO:0000256" key="1">
    <source>
        <dbReference type="ARBA" id="ARBA00004141"/>
    </source>
</evidence>
<feature type="transmembrane region" description="Helical" evidence="6">
    <location>
        <begin position="213"/>
        <end position="232"/>
    </location>
</feature>
<dbReference type="PANTHER" id="PTHR33048">
    <property type="entry name" value="PTH11-LIKE INTEGRAL MEMBRANE PROTEIN (AFU_ORTHOLOGUE AFUA_5G11245)"/>
    <property type="match status" value="1"/>
</dbReference>
<keyword evidence="4 6" id="KW-0472">Membrane</keyword>
<dbReference type="InterPro" id="IPR052337">
    <property type="entry name" value="SAT4-like"/>
</dbReference>